<evidence type="ECO:0000256" key="5">
    <source>
        <dbReference type="ARBA" id="ARBA00023242"/>
    </source>
</evidence>
<protein>
    <recommendedName>
        <fullName evidence="7">BHLH domain-containing protein</fullName>
    </recommendedName>
</protein>
<evidence type="ECO:0000259" key="7">
    <source>
        <dbReference type="PROSITE" id="PS50888"/>
    </source>
</evidence>
<name>A0A1Y2AUI9_9TREE</name>
<evidence type="ECO:0000313" key="9">
    <source>
        <dbReference type="Proteomes" id="UP000193986"/>
    </source>
</evidence>
<feature type="compositionally biased region" description="Basic residues" evidence="6">
    <location>
        <begin position="59"/>
        <end position="70"/>
    </location>
</feature>
<dbReference type="PANTHER" id="PTHR15741">
    <property type="entry name" value="BASIC HELIX-LOOP-HELIX ZIP TRANSCRIPTION FACTOR"/>
    <property type="match status" value="1"/>
</dbReference>
<keyword evidence="2" id="KW-0805">Transcription regulation</keyword>
<keyword evidence="9" id="KW-1185">Reference proteome</keyword>
<keyword evidence="4" id="KW-0804">Transcription</keyword>
<evidence type="ECO:0000256" key="6">
    <source>
        <dbReference type="SAM" id="MobiDB-lite"/>
    </source>
</evidence>
<comment type="subcellular location">
    <subcellularLocation>
        <location evidence="1">Nucleus</location>
    </subcellularLocation>
</comment>
<gene>
    <name evidence="8" type="ORF">BCR39DRAFT_560690</name>
</gene>
<dbReference type="SMART" id="SM00353">
    <property type="entry name" value="HLH"/>
    <property type="match status" value="1"/>
</dbReference>
<comment type="caution">
    <text evidence="8">The sequence shown here is derived from an EMBL/GenBank/DDBJ whole genome shotgun (WGS) entry which is preliminary data.</text>
</comment>
<feature type="region of interest" description="Disordered" evidence="6">
    <location>
        <begin position="1"/>
        <end position="92"/>
    </location>
</feature>
<evidence type="ECO:0000256" key="4">
    <source>
        <dbReference type="ARBA" id="ARBA00023163"/>
    </source>
</evidence>
<keyword evidence="3" id="KW-0238">DNA-binding</keyword>
<dbReference type="GO" id="GO:0000981">
    <property type="term" value="F:DNA-binding transcription factor activity, RNA polymerase II-specific"/>
    <property type="evidence" value="ECO:0007669"/>
    <property type="project" value="TreeGrafter"/>
</dbReference>
<dbReference type="Gene3D" id="4.10.280.10">
    <property type="entry name" value="Helix-loop-helix DNA-binding domain"/>
    <property type="match status" value="1"/>
</dbReference>
<keyword evidence="5" id="KW-0539">Nucleus</keyword>
<dbReference type="EMBL" id="MCFC01000050">
    <property type="protein sequence ID" value="ORY26146.1"/>
    <property type="molecule type" value="Genomic_DNA"/>
</dbReference>
<dbReference type="Proteomes" id="UP000193986">
    <property type="component" value="Unassembled WGS sequence"/>
</dbReference>
<feature type="compositionally biased region" description="Basic and acidic residues" evidence="6">
    <location>
        <begin position="49"/>
        <end position="58"/>
    </location>
</feature>
<evidence type="ECO:0000256" key="1">
    <source>
        <dbReference type="ARBA" id="ARBA00004123"/>
    </source>
</evidence>
<sequence>MREYPTPDSPSPPRRVSDLVTRHYVSPSPELSERDTVSGSGRPSPIRRVSNEGREVITHFKRHSHSHPQSHSHSPIPHDAIPQSGEQAYHPSLPLRTQGHPHPYQRPPLELARVPRIPPVPHGYYRDPLHTSGHDLEEWERQEERVAKSRLSHIQSEQRRRESINGGFKQLRSLLPDATEESTKAQVLQMACAYVLRLENTIRRLSDGQYGKR</sequence>
<dbReference type="OrthoDB" id="5778525at2759"/>
<dbReference type="GO" id="GO:0000978">
    <property type="term" value="F:RNA polymerase II cis-regulatory region sequence-specific DNA binding"/>
    <property type="evidence" value="ECO:0007669"/>
    <property type="project" value="TreeGrafter"/>
</dbReference>
<evidence type="ECO:0000313" key="8">
    <source>
        <dbReference type="EMBL" id="ORY26146.1"/>
    </source>
</evidence>
<dbReference type="AlphaFoldDB" id="A0A1Y2AUI9"/>
<dbReference type="InParanoid" id="A0A1Y2AUI9"/>
<dbReference type="SUPFAM" id="SSF47459">
    <property type="entry name" value="HLH, helix-loop-helix DNA-binding domain"/>
    <property type="match status" value="1"/>
</dbReference>
<accession>A0A1Y2AUI9</accession>
<dbReference type="InterPro" id="IPR011598">
    <property type="entry name" value="bHLH_dom"/>
</dbReference>
<reference evidence="8 9" key="1">
    <citation type="submission" date="2016-07" db="EMBL/GenBank/DDBJ databases">
        <title>Pervasive Adenine N6-methylation of Active Genes in Fungi.</title>
        <authorList>
            <consortium name="DOE Joint Genome Institute"/>
            <person name="Mondo S.J."/>
            <person name="Dannebaum R.O."/>
            <person name="Kuo R.C."/>
            <person name="Labutti K."/>
            <person name="Haridas S."/>
            <person name="Kuo A."/>
            <person name="Salamov A."/>
            <person name="Ahrendt S.R."/>
            <person name="Lipzen A."/>
            <person name="Sullivan W."/>
            <person name="Andreopoulos W.B."/>
            <person name="Clum A."/>
            <person name="Lindquist E."/>
            <person name="Daum C."/>
            <person name="Ramamoorthy G.K."/>
            <person name="Gryganskyi A."/>
            <person name="Culley D."/>
            <person name="Magnuson J.K."/>
            <person name="James T.Y."/>
            <person name="O'Malley M.A."/>
            <person name="Stajich J.E."/>
            <person name="Spatafora J.W."/>
            <person name="Visel A."/>
            <person name="Grigoriev I.V."/>
        </authorList>
    </citation>
    <scope>NUCLEOTIDE SEQUENCE [LARGE SCALE GENOMIC DNA]</scope>
    <source>
        <strain evidence="8 9">68-887.2</strain>
    </source>
</reference>
<dbReference type="InterPro" id="IPR036638">
    <property type="entry name" value="HLH_DNA-bd_sf"/>
</dbReference>
<dbReference type="GO" id="GO:0046983">
    <property type="term" value="F:protein dimerization activity"/>
    <property type="evidence" value="ECO:0007669"/>
    <property type="project" value="InterPro"/>
</dbReference>
<organism evidence="8 9">
    <name type="scientific">Naematelia encephala</name>
    <dbReference type="NCBI Taxonomy" id="71784"/>
    <lineage>
        <taxon>Eukaryota</taxon>
        <taxon>Fungi</taxon>
        <taxon>Dikarya</taxon>
        <taxon>Basidiomycota</taxon>
        <taxon>Agaricomycotina</taxon>
        <taxon>Tremellomycetes</taxon>
        <taxon>Tremellales</taxon>
        <taxon>Naemateliaceae</taxon>
        <taxon>Naematelia</taxon>
    </lineage>
</organism>
<dbReference type="GO" id="GO:0005634">
    <property type="term" value="C:nucleus"/>
    <property type="evidence" value="ECO:0007669"/>
    <property type="project" value="UniProtKB-SubCell"/>
</dbReference>
<dbReference type="PANTHER" id="PTHR15741:SF27">
    <property type="entry name" value="TRANSCRIPTION FACTOR AP-4"/>
    <property type="match status" value="1"/>
</dbReference>
<dbReference type="PROSITE" id="PS50888">
    <property type="entry name" value="BHLH"/>
    <property type="match status" value="1"/>
</dbReference>
<dbReference type="Pfam" id="PF00010">
    <property type="entry name" value="HLH"/>
    <property type="match status" value="1"/>
</dbReference>
<dbReference type="InterPro" id="IPR052207">
    <property type="entry name" value="Max-like/E-box_TFs"/>
</dbReference>
<evidence type="ECO:0000256" key="3">
    <source>
        <dbReference type="ARBA" id="ARBA00023125"/>
    </source>
</evidence>
<proteinExistence type="predicted"/>
<evidence type="ECO:0000256" key="2">
    <source>
        <dbReference type="ARBA" id="ARBA00023015"/>
    </source>
</evidence>
<feature type="domain" description="BHLH" evidence="7">
    <location>
        <begin position="148"/>
        <end position="198"/>
    </location>
</feature>